<proteinExistence type="predicted"/>
<gene>
    <name evidence="1" type="ORF">FHS27_002113</name>
</gene>
<organism evidence="1 2">
    <name type="scientific">Aporhodopirellula rubra</name>
    <dbReference type="NCBI Taxonomy" id="980271"/>
    <lineage>
        <taxon>Bacteria</taxon>
        <taxon>Pseudomonadati</taxon>
        <taxon>Planctomycetota</taxon>
        <taxon>Planctomycetia</taxon>
        <taxon>Pirellulales</taxon>
        <taxon>Pirellulaceae</taxon>
        <taxon>Aporhodopirellula</taxon>
    </lineage>
</organism>
<dbReference type="EMBL" id="JACHXU010000006">
    <property type="protein sequence ID" value="MBB3206304.1"/>
    <property type="molecule type" value="Genomic_DNA"/>
</dbReference>
<protein>
    <submittedName>
        <fullName evidence="1">Uncharacterized protein</fullName>
    </submittedName>
</protein>
<dbReference type="Proteomes" id="UP000536179">
    <property type="component" value="Unassembled WGS sequence"/>
</dbReference>
<keyword evidence="2" id="KW-1185">Reference proteome</keyword>
<dbReference type="AlphaFoldDB" id="A0A7W5H5C6"/>
<reference evidence="1 2" key="1">
    <citation type="submission" date="2020-08" db="EMBL/GenBank/DDBJ databases">
        <title>Genomic Encyclopedia of Type Strains, Phase III (KMG-III): the genomes of soil and plant-associated and newly described type strains.</title>
        <authorList>
            <person name="Whitman W."/>
        </authorList>
    </citation>
    <scope>NUCLEOTIDE SEQUENCE [LARGE SCALE GENOMIC DNA]</scope>
    <source>
        <strain evidence="1 2">CECT 8075</strain>
    </source>
</reference>
<sequence length="64" mass="7256">MIRYCDTIATSRKNSTFPPKTPNFTFDTNHSSQYIWGEQGSNVHFSLQTSPESVLSQLVKSCEI</sequence>
<accession>A0A7W5H5C6</accession>
<name>A0A7W5H5C6_9BACT</name>
<comment type="caution">
    <text evidence="1">The sequence shown here is derived from an EMBL/GenBank/DDBJ whole genome shotgun (WGS) entry which is preliminary data.</text>
</comment>
<evidence type="ECO:0000313" key="1">
    <source>
        <dbReference type="EMBL" id="MBB3206304.1"/>
    </source>
</evidence>
<evidence type="ECO:0000313" key="2">
    <source>
        <dbReference type="Proteomes" id="UP000536179"/>
    </source>
</evidence>